<sequence length="93" mass="9826">MSWAMASATAASATATGTATGTASATAPTTDTCKPPAADQWRNRSRSVAHRSRWRRPATASCGRPATLRVFPPAKAPLLKTIFVPDKVPLFVM</sequence>
<accession>A0AAV7XUT0</accession>
<feature type="compositionally biased region" description="Basic residues" evidence="1">
    <location>
        <begin position="43"/>
        <end position="56"/>
    </location>
</feature>
<organism evidence="2 3">
    <name type="scientific">Megalurothrips usitatus</name>
    <name type="common">bean blossom thrips</name>
    <dbReference type="NCBI Taxonomy" id="439358"/>
    <lineage>
        <taxon>Eukaryota</taxon>
        <taxon>Metazoa</taxon>
        <taxon>Ecdysozoa</taxon>
        <taxon>Arthropoda</taxon>
        <taxon>Hexapoda</taxon>
        <taxon>Insecta</taxon>
        <taxon>Pterygota</taxon>
        <taxon>Neoptera</taxon>
        <taxon>Paraneoptera</taxon>
        <taxon>Thysanoptera</taxon>
        <taxon>Terebrantia</taxon>
        <taxon>Thripoidea</taxon>
        <taxon>Thripidae</taxon>
        <taxon>Megalurothrips</taxon>
    </lineage>
</organism>
<dbReference type="AlphaFoldDB" id="A0AAV7XUT0"/>
<gene>
    <name evidence="2" type="ORF">ONE63_006057</name>
</gene>
<name>A0AAV7XUT0_9NEOP</name>
<evidence type="ECO:0000256" key="1">
    <source>
        <dbReference type="SAM" id="MobiDB-lite"/>
    </source>
</evidence>
<reference evidence="2" key="1">
    <citation type="submission" date="2022-12" db="EMBL/GenBank/DDBJ databases">
        <title>Chromosome-level genome assembly of the bean flower thrips Megalurothrips usitatus.</title>
        <authorList>
            <person name="Ma L."/>
            <person name="Liu Q."/>
            <person name="Li H."/>
            <person name="Cai W."/>
        </authorList>
    </citation>
    <scope>NUCLEOTIDE SEQUENCE</scope>
    <source>
        <strain evidence="2">Cailab_2022a</strain>
    </source>
</reference>
<dbReference type="EMBL" id="JAPTSV010000003">
    <property type="protein sequence ID" value="KAJ1529257.1"/>
    <property type="molecule type" value="Genomic_DNA"/>
</dbReference>
<proteinExistence type="predicted"/>
<keyword evidence="3" id="KW-1185">Reference proteome</keyword>
<protein>
    <recommendedName>
        <fullName evidence="4">Secreted protein</fullName>
    </recommendedName>
</protein>
<feature type="compositionally biased region" description="Low complexity" evidence="1">
    <location>
        <begin position="1"/>
        <end position="32"/>
    </location>
</feature>
<dbReference type="Proteomes" id="UP001075354">
    <property type="component" value="Chromosome 3"/>
</dbReference>
<comment type="caution">
    <text evidence="2">The sequence shown here is derived from an EMBL/GenBank/DDBJ whole genome shotgun (WGS) entry which is preliminary data.</text>
</comment>
<evidence type="ECO:0008006" key="4">
    <source>
        <dbReference type="Google" id="ProtNLM"/>
    </source>
</evidence>
<evidence type="ECO:0000313" key="2">
    <source>
        <dbReference type="EMBL" id="KAJ1529257.1"/>
    </source>
</evidence>
<evidence type="ECO:0000313" key="3">
    <source>
        <dbReference type="Proteomes" id="UP001075354"/>
    </source>
</evidence>
<feature type="region of interest" description="Disordered" evidence="1">
    <location>
        <begin position="1"/>
        <end position="60"/>
    </location>
</feature>